<dbReference type="EMBL" id="BAQC01000030">
    <property type="protein sequence ID" value="GBR53015.1"/>
    <property type="molecule type" value="Genomic_DNA"/>
</dbReference>
<reference evidence="1 2" key="1">
    <citation type="submission" date="2013-04" db="EMBL/GenBank/DDBJ databases">
        <title>The genome sequencing project of 58 acetic acid bacteria.</title>
        <authorList>
            <person name="Okamoto-Kainuma A."/>
            <person name="Ishikawa M."/>
            <person name="Umino S."/>
            <person name="Koizumi Y."/>
            <person name="Shiwa Y."/>
            <person name="Yoshikawa H."/>
            <person name="Matsutani M."/>
            <person name="Matsushita K."/>
        </authorList>
    </citation>
    <scope>NUCLEOTIDE SEQUENCE [LARGE SCALE GENOMIC DNA]</scope>
    <source>
        <strain evidence="1 2">NBRC 106555</strain>
    </source>
</reference>
<protein>
    <submittedName>
        <fullName evidence="1">Uncharacterized protein</fullName>
    </submittedName>
</protein>
<evidence type="ECO:0000313" key="1">
    <source>
        <dbReference type="EMBL" id="GBR53015.1"/>
    </source>
</evidence>
<sequence length="74" mass="8683">MPIRYDRINVQSGCTEWTHEQAMKIPRFVIAACIIFGQFMPFQNQRKEILVLGSGERKARTMHVMIHFKDIFGN</sequence>
<organism evidence="1 2">
    <name type="scientific">Neokomagataea thailandica NBRC 106555</name>
    <dbReference type="NCBI Taxonomy" id="1223520"/>
    <lineage>
        <taxon>Bacteria</taxon>
        <taxon>Pseudomonadati</taxon>
        <taxon>Pseudomonadota</taxon>
        <taxon>Alphaproteobacteria</taxon>
        <taxon>Acetobacterales</taxon>
        <taxon>Acetobacteraceae</taxon>
        <taxon>Neokomagataea</taxon>
    </lineage>
</organism>
<keyword evidence="2" id="KW-1185">Reference proteome</keyword>
<evidence type="ECO:0000313" key="2">
    <source>
        <dbReference type="Proteomes" id="UP001062632"/>
    </source>
</evidence>
<comment type="caution">
    <text evidence="1">The sequence shown here is derived from an EMBL/GenBank/DDBJ whole genome shotgun (WGS) entry which is preliminary data.</text>
</comment>
<accession>A0ABQ0QQ35</accession>
<name>A0ABQ0QQ35_9PROT</name>
<proteinExistence type="predicted"/>
<dbReference type="Proteomes" id="UP001062632">
    <property type="component" value="Unassembled WGS sequence"/>
</dbReference>
<gene>
    <name evidence="1" type="ORF">AA106555_1133</name>
</gene>